<evidence type="ECO:0000256" key="7">
    <source>
        <dbReference type="ARBA" id="ARBA00023145"/>
    </source>
</evidence>
<dbReference type="InterPro" id="IPR000742">
    <property type="entry name" value="EGF"/>
</dbReference>
<keyword evidence="4 10" id="KW-0732">Signal</keyword>
<evidence type="ECO:0000256" key="2">
    <source>
        <dbReference type="ARBA" id="ARBA00022670"/>
    </source>
</evidence>
<dbReference type="Gene3D" id="3.40.50.200">
    <property type="entry name" value="Peptidase S8/S53 domain"/>
    <property type="match status" value="2"/>
</dbReference>
<dbReference type="InterPro" id="IPR008979">
    <property type="entry name" value="Galactose-bd-like_sf"/>
</dbReference>
<dbReference type="PROSITE" id="PS50900">
    <property type="entry name" value="PLAC"/>
    <property type="match status" value="1"/>
</dbReference>
<evidence type="ECO:0000256" key="9">
    <source>
        <dbReference type="SAM" id="MobiDB-lite"/>
    </source>
</evidence>
<dbReference type="InterPro" id="IPR038466">
    <property type="entry name" value="S8_pro-domain_sf"/>
</dbReference>
<dbReference type="InterPro" id="IPR002884">
    <property type="entry name" value="P_dom"/>
</dbReference>
<dbReference type="Pfam" id="PF08686">
    <property type="entry name" value="PLAC"/>
    <property type="match status" value="1"/>
</dbReference>
<feature type="region of interest" description="Disordered" evidence="9">
    <location>
        <begin position="393"/>
        <end position="425"/>
    </location>
</feature>
<dbReference type="EMBL" id="WKFB01000413">
    <property type="protein sequence ID" value="KAF6723893.1"/>
    <property type="molecule type" value="Genomic_DNA"/>
</dbReference>
<dbReference type="InterPro" id="IPR009030">
    <property type="entry name" value="Growth_fac_rcpt_cys_sf"/>
</dbReference>
<dbReference type="GO" id="GO:0004252">
    <property type="term" value="F:serine-type endopeptidase activity"/>
    <property type="evidence" value="ECO:0007669"/>
    <property type="project" value="InterPro"/>
</dbReference>
<keyword evidence="8" id="KW-0325">Glycoprotein</keyword>
<evidence type="ECO:0000256" key="5">
    <source>
        <dbReference type="ARBA" id="ARBA00022801"/>
    </source>
</evidence>
<accession>A0A834CA43</accession>
<feature type="domain" description="P/Homo B" evidence="12">
    <location>
        <begin position="255"/>
        <end position="395"/>
    </location>
</feature>
<evidence type="ECO:0000256" key="3">
    <source>
        <dbReference type="ARBA" id="ARBA00022685"/>
    </source>
</evidence>
<dbReference type="SUPFAM" id="SSF49785">
    <property type="entry name" value="Galactose-binding domain-like"/>
    <property type="match status" value="1"/>
</dbReference>
<dbReference type="GO" id="GO:0016486">
    <property type="term" value="P:peptide hormone processing"/>
    <property type="evidence" value="ECO:0007669"/>
    <property type="project" value="TreeGrafter"/>
</dbReference>
<dbReference type="AlphaFoldDB" id="A0A834CA43"/>
<sequence length="696" mass="77559">MSPLLLLLLCSSAVASGRGDQFTNHWAVRIRGGPEQADAVAEKYGYRNLGQVGGLQDLYHFHHSRVLRRAAFPLRGRHSFIHLDAKVAWAQQQLVKPRVKRSVLRDSALLSFNDPKWSKMWYIHCQDGSGRCRSEMNVLAAWQRGFTGRDVVVSILDDGIERTHPDLSQNYDHLASYDINGNDHDPTPRYDSRNENVFLLSWRDVQHLLVKTSRPAHLKAEDWKTNAAGLTVSHLYGFGLVDAEAMVMEARRWRTVPPQHTCSQVSARRSRHIHAGLRLNSSITTSGCSEDPQVHVQHLEHVVVKVLLLHPRRGDLEIELISPSGTRSQLLGRRLLDSSSEGFRNWEFMSVHFWAETPAGTWTLEVKDTPSKLRNPEVLGNLKEWTLILHGTSQSPYQNPAVPHPRSGEQETPEEPEEEEEEYSGPCHRECADRGCDGPAAEDCRSCIHFSLGRTCVSQCPQGTFENGTSRRCQRCSRGCESCHGPSVRDCLSCRRGRFLNLLTSSCSHTCPPGTFTDDGQRRCGSCDDSCRECIQQADRCTACYHGYSLAGMACVPQCGAGTFFHVEERSCSSCHSSCRTCSGAGPEACLHCAEGFLQQEWGCVQACSPGFYPGTAAGLPHGLCHRCEENCLRCSGAGSSCSRCTAGFSLISRTCIMKASCSDADEVFCEMVKTNRLCQRKFYRQFCCRTCLMNA</sequence>
<dbReference type="CDD" id="cd00064">
    <property type="entry name" value="FU"/>
    <property type="match status" value="3"/>
</dbReference>
<dbReference type="Gene3D" id="2.60.120.260">
    <property type="entry name" value="Galactose-binding domain-like"/>
    <property type="match status" value="1"/>
</dbReference>
<dbReference type="PROSITE" id="PS51829">
    <property type="entry name" value="P_HOMO_B"/>
    <property type="match status" value="1"/>
</dbReference>
<organism evidence="13 14">
    <name type="scientific">Oryzias melastigma</name>
    <name type="common">Marine medaka</name>
    <dbReference type="NCBI Taxonomy" id="30732"/>
    <lineage>
        <taxon>Eukaryota</taxon>
        <taxon>Metazoa</taxon>
        <taxon>Chordata</taxon>
        <taxon>Craniata</taxon>
        <taxon>Vertebrata</taxon>
        <taxon>Euteleostomi</taxon>
        <taxon>Actinopterygii</taxon>
        <taxon>Neopterygii</taxon>
        <taxon>Teleostei</taxon>
        <taxon>Neoteleostei</taxon>
        <taxon>Acanthomorphata</taxon>
        <taxon>Ovalentaria</taxon>
        <taxon>Atherinomorphae</taxon>
        <taxon>Beloniformes</taxon>
        <taxon>Adrianichthyidae</taxon>
        <taxon>Oryziinae</taxon>
        <taxon>Oryzias</taxon>
    </lineage>
</organism>
<dbReference type="Pfam" id="PF14843">
    <property type="entry name" value="GF_recep_IV"/>
    <property type="match status" value="1"/>
</dbReference>
<keyword evidence="6" id="KW-0720">Serine protease</keyword>
<feature type="chain" id="PRO_5032456358" evidence="10">
    <location>
        <begin position="20"/>
        <end position="696"/>
    </location>
</feature>
<keyword evidence="3" id="KW-0165">Cleavage on pair of basic residues</keyword>
<dbReference type="InterPro" id="IPR000209">
    <property type="entry name" value="Peptidase_S8/S53_dom"/>
</dbReference>
<evidence type="ECO:0000259" key="12">
    <source>
        <dbReference type="PROSITE" id="PS51829"/>
    </source>
</evidence>
<dbReference type="InterPro" id="IPR032815">
    <property type="entry name" value="S8_pro-domain"/>
</dbReference>
<evidence type="ECO:0000256" key="10">
    <source>
        <dbReference type="SAM" id="SignalP"/>
    </source>
</evidence>
<comment type="similarity">
    <text evidence="1">Belongs to the peptidase S8 family.</text>
</comment>
<dbReference type="InterPro" id="IPR006212">
    <property type="entry name" value="Furin_repeat"/>
</dbReference>
<evidence type="ECO:0000256" key="6">
    <source>
        <dbReference type="ARBA" id="ARBA00022825"/>
    </source>
</evidence>
<dbReference type="GO" id="GO:0005615">
    <property type="term" value="C:extracellular space"/>
    <property type="evidence" value="ECO:0007669"/>
    <property type="project" value="TreeGrafter"/>
</dbReference>
<dbReference type="PANTHER" id="PTHR42884:SF8">
    <property type="entry name" value="PROPROTEIN CONVERTASE SUBTILISIN_KEXIN TYPE 6"/>
    <property type="match status" value="1"/>
</dbReference>
<dbReference type="InterPro" id="IPR036852">
    <property type="entry name" value="Peptidase_S8/S53_dom_sf"/>
</dbReference>
<dbReference type="Proteomes" id="UP000646548">
    <property type="component" value="Unassembled WGS sequence"/>
</dbReference>
<dbReference type="PANTHER" id="PTHR42884">
    <property type="entry name" value="PROPROTEIN CONVERTASE SUBTILISIN/KEXIN-RELATED"/>
    <property type="match status" value="1"/>
</dbReference>
<dbReference type="SUPFAM" id="SSF57184">
    <property type="entry name" value="Growth factor receptor domain"/>
    <property type="match status" value="2"/>
</dbReference>
<evidence type="ECO:0000259" key="11">
    <source>
        <dbReference type="PROSITE" id="PS50900"/>
    </source>
</evidence>
<dbReference type="FunFam" id="3.30.70.850:FF:000001">
    <property type="entry name" value="Proprotein convertase subtilisin/kexin type 5"/>
    <property type="match status" value="1"/>
</dbReference>
<reference evidence="13" key="1">
    <citation type="journal article" name="BMC Genomics">
        <title>Long-read sequencing and de novo genome assembly of marine medaka (Oryzias melastigma).</title>
        <authorList>
            <person name="Liang P."/>
            <person name="Saqib H.S.A."/>
            <person name="Ni X."/>
            <person name="Shen Y."/>
        </authorList>
    </citation>
    <scope>NUCLEOTIDE SEQUENCE</scope>
    <source>
        <strain evidence="13">Bigg-433</strain>
    </source>
</reference>
<dbReference type="SMART" id="SM00181">
    <property type="entry name" value="EGF"/>
    <property type="match status" value="4"/>
</dbReference>
<evidence type="ECO:0000313" key="14">
    <source>
        <dbReference type="Proteomes" id="UP000646548"/>
    </source>
</evidence>
<dbReference type="InterPro" id="IPR010909">
    <property type="entry name" value="PLAC"/>
</dbReference>
<gene>
    <name evidence="13" type="ORF">FQA47_015725</name>
</gene>
<dbReference type="PROSITE" id="PS00136">
    <property type="entry name" value="SUBTILASE_ASP"/>
    <property type="match status" value="1"/>
</dbReference>
<dbReference type="InterPro" id="IPR023827">
    <property type="entry name" value="Peptidase_S8_Asp-AS"/>
</dbReference>
<name>A0A834CA43_ORYME</name>
<evidence type="ECO:0000256" key="8">
    <source>
        <dbReference type="ARBA" id="ARBA00023180"/>
    </source>
</evidence>
<evidence type="ECO:0000256" key="1">
    <source>
        <dbReference type="ARBA" id="ARBA00011073"/>
    </source>
</evidence>
<dbReference type="SUPFAM" id="SSF52743">
    <property type="entry name" value="Subtilisin-like"/>
    <property type="match status" value="2"/>
</dbReference>
<feature type="compositionally biased region" description="Acidic residues" evidence="9">
    <location>
        <begin position="411"/>
        <end position="423"/>
    </location>
</feature>
<dbReference type="InterPro" id="IPR032778">
    <property type="entry name" value="GF_recep_IV"/>
</dbReference>
<dbReference type="SMART" id="SM00261">
    <property type="entry name" value="FU"/>
    <property type="match status" value="5"/>
</dbReference>
<keyword evidence="5" id="KW-0378">Hydrolase</keyword>
<dbReference type="GO" id="GO:0016020">
    <property type="term" value="C:membrane"/>
    <property type="evidence" value="ECO:0007669"/>
    <property type="project" value="TreeGrafter"/>
</dbReference>
<dbReference type="Pfam" id="PF16470">
    <property type="entry name" value="S8_pro-domain"/>
    <property type="match status" value="1"/>
</dbReference>
<evidence type="ECO:0000313" key="13">
    <source>
        <dbReference type="EMBL" id="KAF6723893.1"/>
    </source>
</evidence>
<dbReference type="GO" id="GO:0009986">
    <property type="term" value="C:cell surface"/>
    <property type="evidence" value="ECO:0007669"/>
    <property type="project" value="TreeGrafter"/>
</dbReference>
<feature type="signal peptide" evidence="10">
    <location>
        <begin position="1"/>
        <end position="19"/>
    </location>
</feature>
<evidence type="ECO:0000256" key="4">
    <source>
        <dbReference type="ARBA" id="ARBA00022729"/>
    </source>
</evidence>
<proteinExistence type="inferred from homology"/>
<protein>
    <submittedName>
        <fullName evidence="13">Proprotein convertase subtilisin/kexin type 6</fullName>
    </submittedName>
</protein>
<dbReference type="Pfam" id="PF00082">
    <property type="entry name" value="Peptidase_S8"/>
    <property type="match status" value="1"/>
</dbReference>
<dbReference type="FunFam" id="2.60.120.260:FF:000006">
    <property type="entry name" value="Proprotein convertase subtilisin/kexin type 5"/>
    <property type="match status" value="1"/>
</dbReference>
<dbReference type="Pfam" id="PF01483">
    <property type="entry name" value="P_proprotein"/>
    <property type="match status" value="1"/>
</dbReference>
<keyword evidence="7" id="KW-0865">Zymogen</keyword>
<comment type="caution">
    <text evidence="13">The sequence shown here is derived from an EMBL/GenBank/DDBJ whole genome shotgun (WGS) entry which is preliminary data.</text>
</comment>
<dbReference type="SUPFAM" id="SSF54897">
    <property type="entry name" value="Protease propeptides/inhibitors"/>
    <property type="match status" value="1"/>
</dbReference>
<dbReference type="Gene3D" id="3.30.70.850">
    <property type="entry name" value="Peptidase S8, pro-domain"/>
    <property type="match status" value="1"/>
</dbReference>
<feature type="domain" description="PLAC" evidence="11">
    <location>
        <begin position="658"/>
        <end position="696"/>
    </location>
</feature>
<dbReference type="Gene3D" id="2.10.220.10">
    <property type="entry name" value="Hormone Receptor, Insulin-like Growth Factor Receptor 1, Chain A, domain 2"/>
    <property type="match status" value="4"/>
</dbReference>
<keyword evidence="2" id="KW-0645">Protease</keyword>